<dbReference type="CDD" id="cd09539">
    <property type="entry name" value="SAM_TNK-like"/>
    <property type="match status" value="1"/>
</dbReference>
<keyword evidence="10 16" id="KW-0067">ATP-binding</keyword>
<evidence type="ECO:0000256" key="14">
    <source>
        <dbReference type="ARBA" id="ARBA00047899"/>
    </source>
</evidence>
<evidence type="ECO:0000256" key="2">
    <source>
        <dbReference type="ARBA" id="ARBA00004132"/>
    </source>
</evidence>
<dbReference type="InterPro" id="IPR020635">
    <property type="entry name" value="Tyr_kinase_cat_dom"/>
</dbReference>
<name>A0ABD0YQM9_9HEMI</name>
<dbReference type="GO" id="GO:0004713">
    <property type="term" value="F:protein tyrosine kinase activity"/>
    <property type="evidence" value="ECO:0007669"/>
    <property type="project" value="UniProtKB-KW"/>
</dbReference>
<keyword evidence="6" id="KW-0808">Transferase</keyword>
<dbReference type="AlphaFoldDB" id="A0ABD0YQM9"/>
<evidence type="ECO:0000256" key="16">
    <source>
        <dbReference type="PROSITE-ProRule" id="PRU10141"/>
    </source>
</evidence>
<dbReference type="EMBL" id="JBFDAA010000004">
    <property type="protein sequence ID" value="KAL1138285.1"/>
    <property type="molecule type" value="Genomic_DNA"/>
</dbReference>
<keyword evidence="9" id="KW-0418">Kinase</keyword>
<dbReference type="GO" id="GO:0046872">
    <property type="term" value="F:metal ion binding"/>
    <property type="evidence" value="ECO:0007669"/>
    <property type="project" value="UniProtKB-KW"/>
</dbReference>
<feature type="region of interest" description="Disordered" evidence="17">
    <location>
        <begin position="372"/>
        <end position="395"/>
    </location>
</feature>
<reference evidence="19 20" key="1">
    <citation type="submission" date="2024-07" db="EMBL/GenBank/DDBJ databases">
        <title>Chromosome-level genome assembly of the water stick insect Ranatra chinensis (Heteroptera: Nepidae).</title>
        <authorList>
            <person name="Liu X."/>
        </authorList>
    </citation>
    <scope>NUCLEOTIDE SEQUENCE [LARGE SCALE GENOMIC DNA]</scope>
    <source>
        <strain evidence="19">Cailab_2021Rc</strain>
        <tissue evidence="19">Muscle</tissue>
    </source>
</reference>
<dbReference type="PRINTS" id="PR00109">
    <property type="entry name" value="TYRKINASE"/>
</dbReference>
<dbReference type="Pfam" id="PF22931">
    <property type="entry name" value="SAM_TNK"/>
    <property type="match status" value="1"/>
</dbReference>
<dbReference type="SUPFAM" id="SSF56112">
    <property type="entry name" value="Protein kinase-like (PK-like)"/>
    <property type="match status" value="1"/>
</dbReference>
<dbReference type="CDD" id="cd05040">
    <property type="entry name" value="PTKc_Ack_like"/>
    <property type="match status" value="1"/>
</dbReference>
<keyword evidence="12" id="KW-0829">Tyrosine-protein kinase</keyword>
<dbReference type="InterPro" id="IPR050198">
    <property type="entry name" value="Non-receptor_tyrosine_kinases"/>
</dbReference>
<gene>
    <name evidence="19" type="ORF">AAG570_009973</name>
</gene>
<dbReference type="Pfam" id="PF09027">
    <property type="entry name" value="GTPase_binding"/>
    <property type="match status" value="1"/>
</dbReference>
<comment type="subcellular location">
    <subcellularLocation>
        <location evidence="2">Cytoplasmic vesicle</location>
        <location evidence="2">Clathrin-coated vesicle</location>
    </subcellularLocation>
</comment>
<dbReference type="InterPro" id="IPR017441">
    <property type="entry name" value="Protein_kinase_ATP_BS"/>
</dbReference>
<comment type="similarity">
    <text evidence="15">Belongs to the protein kinase superfamily. Tyr protein kinase family.</text>
</comment>
<comment type="catalytic activity">
    <reaction evidence="14">
        <text>L-threonyl-[protein] + ATP = O-phospho-L-threonyl-[protein] + ADP + H(+)</text>
        <dbReference type="Rhea" id="RHEA:46608"/>
        <dbReference type="Rhea" id="RHEA-COMP:11060"/>
        <dbReference type="Rhea" id="RHEA-COMP:11605"/>
        <dbReference type="ChEBI" id="CHEBI:15378"/>
        <dbReference type="ChEBI" id="CHEBI:30013"/>
        <dbReference type="ChEBI" id="CHEBI:30616"/>
        <dbReference type="ChEBI" id="CHEBI:61977"/>
        <dbReference type="ChEBI" id="CHEBI:456216"/>
        <dbReference type="EC" id="2.7.11.1"/>
    </reaction>
</comment>
<dbReference type="GO" id="GO:0005524">
    <property type="term" value="F:ATP binding"/>
    <property type="evidence" value="ECO:0007669"/>
    <property type="project" value="UniProtKB-UniRule"/>
</dbReference>
<dbReference type="Gene3D" id="3.30.200.20">
    <property type="entry name" value="Phosphorylase Kinase, domain 1"/>
    <property type="match status" value="1"/>
</dbReference>
<evidence type="ECO:0000256" key="4">
    <source>
        <dbReference type="ARBA" id="ARBA00022490"/>
    </source>
</evidence>
<proteinExistence type="inferred from homology"/>
<dbReference type="Gene3D" id="1.10.510.10">
    <property type="entry name" value="Transferase(Phosphotransferase) domain 1"/>
    <property type="match status" value="1"/>
</dbReference>
<evidence type="ECO:0000256" key="13">
    <source>
        <dbReference type="ARBA" id="ARBA00023329"/>
    </source>
</evidence>
<comment type="cofactor">
    <cofactor evidence="1">
        <name>Mg(2+)</name>
        <dbReference type="ChEBI" id="CHEBI:18420"/>
    </cofactor>
</comment>
<keyword evidence="13" id="KW-0968">Cytoplasmic vesicle</keyword>
<accession>A0ABD0YQM9</accession>
<dbReference type="PROSITE" id="PS00109">
    <property type="entry name" value="PROTEIN_KINASE_TYR"/>
    <property type="match status" value="1"/>
</dbReference>
<evidence type="ECO:0000256" key="17">
    <source>
        <dbReference type="SAM" id="MobiDB-lite"/>
    </source>
</evidence>
<organism evidence="19 20">
    <name type="scientific">Ranatra chinensis</name>
    <dbReference type="NCBI Taxonomy" id="642074"/>
    <lineage>
        <taxon>Eukaryota</taxon>
        <taxon>Metazoa</taxon>
        <taxon>Ecdysozoa</taxon>
        <taxon>Arthropoda</taxon>
        <taxon>Hexapoda</taxon>
        <taxon>Insecta</taxon>
        <taxon>Pterygota</taxon>
        <taxon>Neoptera</taxon>
        <taxon>Paraneoptera</taxon>
        <taxon>Hemiptera</taxon>
        <taxon>Heteroptera</taxon>
        <taxon>Panheteroptera</taxon>
        <taxon>Nepomorpha</taxon>
        <taxon>Nepidae</taxon>
        <taxon>Ranatrinae</taxon>
        <taxon>Ranatra</taxon>
    </lineage>
</organism>
<sequence length="525" mass="59497">MEEDLEWLYELLQETQLEQFLSRIRDDLQITRFSHFDFVQVEDLEKIGMGKPAGRRLLEAVKKRKANQWKRNLISKLISPVATIGGGKRRQSVQSSPPSSTSCLIQEKDIKLGKKLGDGSFGVVREGEWRGGRQVAVKVLKQDAFSQPGVFDDFIKEVQAMHQLDHPHLIRLYGIVLTQPLMMVTELAPLGSLLDYLRKQCNGCLILRLWDYAAQVANGMAFLETKRYVHRDLACRNVLLASIDKVKIGDFGLVRALPQETDCYVMTEHTKVPFPWCAPESLKARQFSHRSDAWMWAVAVWEMFTFGQEPWLGLNGTQILTKIDRHGERLHKPEACPSNLYNLMLKCWDKDPNERPSFRNIREFMVSRWPETGKYTEGPPDSSSPPGTALTPNPRDTLVIIDAPPEHYWAWVQCTNTLKIGYVPRCQIEMNKPIGSDDISRPLEHSFIHTGHGGSGGPSWGSPSTIDPLYLNNPLPPPDLAALPSPRNIDNPHRPTSCSSVVKQHKKTSILIRTGEIWHLISSLC</sequence>
<dbReference type="PROSITE" id="PS00107">
    <property type="entry name" value="PROTEIN_KINASE_ATP"/>
    <property type="match status" value="1"/>
</dbReference>
<evidence type="ECO:0000256" key="11">
    <source>
        <dbReference type="ARBA" id="ARBA00022842"/>
    </source>
</evidence>
<keyword evidence="3" id="KW-0728">SH3 domain</keyword>
<dbReference type="FunFam" id="1.10.510.10:FF:000080">
    <property type="entry name" value="Putative activated CDC42 kinase 1"/>
    <property type="match status" value="1"/>
</dbReference>
<feature type="region of interest" description="Disordered" evidence="17">
    <location>
        <begin position="446"/>
        <end position="465"/>
    </location>
</feature>
<evidence type="ECO:0000313" key="19">
    <source>
        <dbReference type="EMBL" id="KAL1138285.1"/>
    </source>
</evidence>
<evidence type="ECO:0000256" key="9">
    <source>
        <dbReference type="ARBA" id="ARBA00022777"/>
    </source>
</evidence>
<evidence type="ECO:0000256" key="10">
    <source>
        <dbReference type="ARBA" id="ARBA00022840"/>
    </source>
</evidence>
<dbReference type="GO" id="GO:0004674">
    <property type="term" value="F:protein serine/threonine kinase activity"/>
    <property type="evidence" value="ECO:0007669"/>
    <property type="project" value="UniProtKB-KW"/>
</dbReference>
<evidence type="ECO:0000256" key="5">
    <source>
        <dbReference type="ARBA" id="ARBA00022527"/>
    </source>
</evidence>
<keyword evidence="11" id="KW-0460">Magnesium</keyword>
<evidence type="ECO:0000256" key="15">
    <source>
        <dbReference type="ARBA" id="ARBA00060742"/>
    </source>
</evidence>
<protein>
    <recommendedName>
        <fullName evidence="18">Protein kinase domain-containing protein</fullName>
    </recommendedName>
</protein>
<feature type="region of interest" description="Disordered" evidence="17">
    <location>
        <begin position="480"/>
        <end position="499"/>
    </location>
</feature>
<dbReference type="Proteomes" id="UP001558652">
    <property type="component" value="Unassembled WGS sequence"/>
</dbReference>
<comment type="caution">
    <text evidence="19">The sequence shown here is derived from an EMBL/GenBank/DDBJ whole genome shotgun (WGS) entry which is preliminary data.</text>
</comment>
<evidence type="ECO:0000256" key="6">
    <source>
        <dbReference type="ARBA" id="ARBA00022679"/>
    </source>
</evidence>
<dbReference type="InterPro" id="IPR037085">
    <property type="entry name" value="Cdc42-bd-like_dom_sf"/>
</dbReference>
<dbReference type="GO" id="GO:0002009">
    <property type="term" value="P:morphogenesis of an epithelium"/>
    <property type="evidence" value="ECO:0007669"/>
    <property type="project" value="UniProtKB-ARBA"/>
</dbReference>
<dbReference type="PROSITE" id="PS50011">
    <property type="entry name" value="PROTEIN_KINASE_DOM"/>
    <property type="match status" value="1"/>
</dbReference>
<dbReference type="InterPro" id="IPR008266">
    <property type="entry name" value="Tyr_kinase_AS"/>
</dbReference>
<dbReference type="GO" id="GO:0030136">
    <property type="term" value="C:clathrin-coated vesicle"/>
    <property type="evidence" value="ECO:0007669"/>
    <property type="project" value="UniProtKB-SubCell"/>
</dbReference>
<dbReference type="InterPro" id="IPR011009">
    <property type="entry name" value="Kinase-like_dom_sf"/>
</dbReference>
<dbReference type="SMART" id="SM00219">
    <property type="entry name" value="TyrKc"/>
    <property type="match status" value="1"/>
</dbReference>
<feature type="binding site" evidence="16">
    <location>
        <position position="138"/>
    </location>
    <ligand>
        <name>ATP</name>
        <dbReference type="ChEBI" id="CHEBI:30616"/>
    </ligand>
</feature>
<dbReference type="PANTHER" id="PTHR24418">
    <property type="entry name" value="TYROSINE-PROTEIN KINASE"/>
    <property type="match status" value="1"/>
</dbReference>
<dbReference type="InterPro" id="IPR049587">
    <property type="entry name" value="TNK-like_SAM"/>
</dbReference>
<dbReference type="InterPro" id="IPR000719">
    <property type="entry name" value="Prot_kinase_dom"/>
</dbReference>
<keyword evidence="4" id="KW-0963">Cytoplasm</keyword>
<keyword evidence="8 16" id="KW-0547">Nucleotide-binding</keyword>
<keyword evidence="5" id="KW-0723">Serine/threonine-protein kinase</keyword>
<evidence type="ECO:0000313" key="20">
    <source>
        <dbReference type="Proteomes" id="UP001558652"/>
    </source>
</evidence>
<dbReference type="InterPro" id="IPR015116">
    <property type="entry name" value="Cdc42-bd-like"/>
</dbReference>
<feature type="domain" description="Protein kinase" evidence="18">
    <location>
        <begin position="110"/>
        <end position="365"/>
    </location>
</feature>
<evidence type="ECO:0000259" key="18">
    <source>
        <dbReference type="PROSITE" id="PS50011"/>
    </source>
</evidence>
<evidence type="ECO:0000256" key="12">
    <source>
        <dbReference type="ARBA" id="ARBA00023137"/>
    </source>
</evidence>
<dbReference type="InterPro" id="IPR055175">
    <property type="entry name" value="ACK/TNK-like_SAM"/>
</dbReference>
<evidence type="ECO:0000256" key="3">
    <source>
        <dbReference type="ARBA" id="ARBA00022443"/>
    </source>
</evidence>
<dbReference type="FunFam" id="3.30.200.20:FF:000107">
    <property type="entry name" value="Putative activated CDC42 kinase 1"/>
    <property type="match status" value="1"/>
</dbReference>
<dbReference type="Gene3D" id="4.10.680.10">
    <property type="entry name" value="Cdc42-like binding domain"/>
    <property type="match status" value="1"/>
</dbReference>
<evidence type="ECO:0000256" key="7">
    <source>
        <dbReference type="ARBA" id="ARBA00022723"/>
    </source>
</evidence>
<keyword evidence="7" id="KW-0479">Metal-binding</keyword>
<dbReference type="Pfam" id="PF07714">
    <property type="entry name" value="PK_Tyr_Ser-Thr"/>
    <property type="match status" value="1"/>
</dbReference>
<evidence type="ECO:0000256" key="1">
    <source>
        <dbReference type="ARBA" id="ARBA00001946"/>
    </source>
</evidence>
<evidence type="ECO:0000256" key="8">
    <source>
        <dbReference type="ARBA" id="ARBA00022741"/>
    </source>
</evidence>
<dbReference type="InterPro" id="IPR001245">
    <property type="entry name" value="Ser-Thr/Tyr_kinase_cat_dom"/>
</dbReference>
<keyword evidence="20" id="KW-1185">Reference proteome</keyword>